<dbReference type="Gene3D" id="3.40.50.1390">
    <property type="entry name" value="Resolvase, N-terminal catalytic domain"/>
    <property type="match status" value="1"/>
</dbReference>
<dbReference type="OrthoDB" id="9784557at2"/>
<dbReference type="EMBL" id="VWXL01000011">
    <property type="protein sequence ID" value="MVB09656.1"/>
    <property type="molecule type" value="Genomic_DNA"/>
</dbReference>
<dbReference type="PANTHER" id="PTHR30461:SF23">
    <property type="entry name" value="DNA RECOMBINASE-RELATED"/>
    <property type="match status" value="1"/>
</dbReference>
<evidence type="ECO:0000256" key="1">
    <source>
        <dbReference type="SAM" id="Coils"/>
    </source>
</evidence>
<sequence>MNYRVGIYTRLSRDDEREGESMSIENQKVILGNYVREQGWELIETYVDDGYTGTNFDRPDFQRMVEDVKDRKINLVVVKDLSRFGRNYIQVGEYTDYLFPSVGCRFIALNDGVDTLNTDNDIMPFKNLFNEFYSRDISKKVRSAKMARAKGGNYLCAYAPYGYRHDPQNHAHLIVDETVAPVVRRMFDMRMRGLSYLLIAKALNEEKVLSPRDYYYKCLGKENPRRVTHTWSDITVKEFLSNEAYIGNTVQFKTGSISYKNHKRVDKPQENWIRCEGTHEAVVDRETWDTVQEINRKKSRFRSQKEGTVTLFSGLLQCADCRGSMKMARDYNTRKDGHMNNRHAYICCTYSRGGIHACAPHRIMMHVLTDLVKEDIQKHARRILLDEDTVVRELIRRKNADSTSERATAERKLQVLRERVSQLDKLIAKAYEEMVAGDIPREVLLGLVDRYQSERNEKNGLAGELAERLAKSEETEQDIHRWVELIKRYMNVEEIDRDLLLRLIDKIIVGQKIEMEGVLQQSIIIVYNFVGALD</sequence>
<proteinExistence type="predicted"/>
<dbReference type="CDD" id="cd03770">
    <property type="entry name" value="SR_TndX_transposase"/>
    <property type="match status" value="1"/>
</dbReference>
<dbReference type="InterPro" id="IPR025378">
    <property type="entry name" value="DUF4368"/>
</dbReference>
<comment type="caution">
    <text evidence="4">The sequence shown here is derived from an EMBL/GenBank/DDBJ whole genome shotgun (WGS) entry which is preliminary data.</text>
</comment>
<reference evidence="4 5" key="1">
    <citation type="submission" date="2019-09" db="EMBL/GenBank/DDBJ databases">
        <title>Genome sequence of Clostridium sp. EA1.</title>
        <authorList>
            <person name="Poehlein A."/>
            <person name="Bengelsdorf F.R."/>
            <person name="Daniel R."/>
        </authorList>
    </citation>
    <scope>NUCLEOTIDE SEQUENCE [LARGE SCALE GENOMIC DNA]</scope>
    <source>
        <strain evidence="4 5">EA1</strain>
    </source>
</reference>
<evidence type="ECO:0008006" key="6">
    <source>
        <dbReference type="Google" id="ProtNLM"/>
    </source>
</evidence>
<dbReference type="Pfam" id="PF07508">
    <property type="entry name" value="Recombinase"/>
    <property type="match status" value="1"/>
</dbReference>
<dbReference type="InterPro" id="IPR011109">
    <property type="entry name" value="DNA_bind_recombinase_dom"/>
</dbReference>
<gene>
    <name evidence="4" type="ORF">CAFE_03180</name>
</gene>
<dbReference type="InterPro" id="IPR006119">
    <property type="entry name" value="Resolv_N"/>
</dbReference>
<protein>
    <recommendedName>
        <fullName evidence="6">Recombinase</fullName>
    </recommendedName>
</protein>
<dbReference type="GO" id="GO:0000150">
    <property type="term" value="F:DNA strand exchange activity"/>
    <property type="evidence" value="ECO:0007669"/>
    <property type="project" value="InterPro"/>
</dbReference>
<dbReference type="AlphaFoldDB" id="A0A6N8HV53"/>
<organism evidence="4 5">
    <name type="scientific">Caproicibacter fermentans</name>
    <dbReference type="NCBI Taxonomy" id="2576756"/>
    <lineage>
        <taxon>Bacteria</taxon>
        <taxon>Bacillati</taxon>
        <taxon>Bacillota</taxon>
        <taxon>Clostridia</taxon>
        <taxon>Eubacteriales</taxon>
        <taxon>Acutalibacteraceae</taxon>
        <taxon>Caproicibacter</taxon>
    </lineage>
</organism>
<evidence type="ECO:0000259" key="3">
    <source>
        <dbReference type="PROSITE" id="PS51737"/>
    </source>
</evidence>
<dbReference type="PROSITE" id="PS51737">
    <property type="entry name" value="RECOMBINASE_DNA_BIND"/>
    <property type="match status" value="1"/>
</dbReference>
<evidence type="ECO:0000313" key="5">
    <source>
        <dbReference type="Proteomes" id="UP000469440"/>
    </source>
</evidence>
<dbReference type="InterPro" id="IPR025827">
    <property type="entry name" value="Zn_ribbon_recom_dom"/>
</dbReference>
<dbReference type="InterPro" id="IPR038109">
    <property type="entry name" value="DNA_bind_recomb_sf"/>
</dbReference>
<dbReference type="PROSITE" id="PS51736">
    <property type="entry name" value="RECOMBINASES_3"/>
    <property type="match status" value="1"/>
</dbReference>
<dbReference type="RefSeq" id="WP_156989614.1">
    <property type="nucleotide sequence ID" value="NZ_VWXL01000011.1"/>
</dbReference>
<keyword evidence="1" id="KW-0175">Coiled coil</keyword>
<dbReference type="SUPFAM" id="SSF53041">
    <property type="entry name" value="Resolvase-like"/>
    <property type="match status" value="1"/>
</dbReference>
<feature type="domain" description="Recombinase" evidence="3">
    <location>
        <begin position="160"/>
        <end position="301"/>
    </location>
</feature>
<dbReference type="GO" id="GO:0003677">
    <property type="term" value="F:DNA binding"/>
    <property type="evidence" value="ECO:0007669"/>
    <property type="project" value="InterPro"/>
</dbReference>
<dbReference type="Pfam" id="PF00239">
    <property type="entry name" value="Resolvase"/>
    <property type="match status" value="1"/>
</dbReference>
<dbReference type="Pfam" id="PF14287">
    <property type="entry name" value="DUF4368"/>
    <property type="match status" value="1"/>
</dbReference>
<dbReference type="Proteomes" id="UP000469440">
    <property type="component" value="Unassembled WGS sequence"/>
</dbReference>
<feature type="coiled-coil region" evidence="1">
    <location>
        <begin position="399"/>
        <end position="433"/>
    </location>
</feature>
<feature type="domain" description="Resolvase/invertase-type recombinase catalytic" evidence="2">
    <location>
        <begin position="4"/>
        <end position="152"/>
    </location>
</feature>
<keyword evidence="5" id="KW-1185">Reference proteome</keyword>
<evidence type="ECO:0000313" key="4">
    <source>
        <dbReference type="EMBL" id="MVB09656.1"/>
    </source>
</evidence>
<dbReference type="SMART" id="SM00857">
    <property type="entry name" value="Resolvase"/>
    <property type="match status" value="1"/>
</dbReference>
<name>A0A6N8HV53_9FIRM</name>
<dbReference type="PANTHER" id="PTHR30461">
    <property type="entry name" value="DNA-INVERTASE FROM LAMBDOID PROPHAGE"/>
    <property type="match status" value="1"/>
</dbReference>
<accession>A0A6N8HV53</accession>
<dbReference type="Gene3D" id="3.90.1750.20">
    <property type="entry name" value="Putative Large Serine Recombinase, Chain B, Domain 2"/>
    <property type="match status" value="1"/>
</dbReference>
<dbReference type="InterPro" id="IPR050639">
    <property type="entry name" value="SSR_resolvase"/>
</dbReference>
<evidence type="ECO:0000259" key="2">
    <source>
        <dbReference type="PROSITE" id="PS51736"/>
    </source>
</evidence>
<dbReference type="Pfam" id="PF13408">
    <property type="entry name" value="Zn_ribbon_recom"/>
    <property type="match status" value="1"/>
</dbReference>
<dbReference type="InterPro" id="IPR036162">
    <property type="entry name" value="Resolvase-like_N_sf"/>
</dbReference>